<proteinExistence type="predicted"/>
<dbReference type="PANTHER" id="PTHR21357:SF4">
    <property type="entry name" value="FAM172 FAMILY PROTEIN HOMOLOG CG10038"/>
    <property type="match status" value="1"/>
</dbReference>
<dbReference type="STRING" id="61424.A0A2T9XYP5"/>
<evidence type="ECO:0000313" key="2">
    <source>
        <dbReference type="EMBL" id="PVU85154.1"/>
    </source>
</evidence>
<gene>
    <name evidence="2" type="ORF">BB559_007173</name>
</gene>
<dbReference type="OrthoDB" id="421951at2759"/>
<feature type="domain" description="Arb2" evidence="1">
    <location>
        <begin position="33"/>
        <end position="234"/>
    </location>
</feature>
<dbReference type="PANTHER" id="PTHR21357">
    <property type="entry name" value="FAM172 FAMILY PROTEIN HOMOLOG CG10038"/>
    <property type="match status" value="1"/>
</dbReference>
<accession>A0A2T9XYP5</accession>
<sequence length="344" mass="38485">MFVRRVKNLNSNTKTSIPTIEELGYELTSHGLRHPQRAAISKKTIQIIKNRLGLLECKIPFKNSKIYPGCPIFHTKNAFESKKLVLIATGVNSGPGLWEPSSVAKYGFENGSIILLLEKLISNGYDFILLNPNENSIDQNGVSVTSHSYNRNNKTIIESNSPESHFDYVWLNAIIKKSKADNIVFITSEYCGFGVLDLLNNHYDDFCSRVCGAVFLESSHTTFGLTPESLAWLKLCSVNLKRSSRADDTSKFDSSLGCMSYPINIAQSESNATDHDVETKGFRHVGVILSSEIVKFVESSFEKGLVGQEVLMETAEEILLELEISNLSINEPVYENNPEWSWET</sequence>
<dbReference type="EMBL" id="MBFT01001140">
    <property type="protein sequence ID" value="PVU85154.1"/>
    <property type="molecule type" value="Genomic_DNA"/>
</dbReference>
<dbReference type="GO" id="GO:0031048">
    <property type="term" value="P:regulatory ncRNA-mediated heterochromatin formation"/>
    <property type="evidence" value="ECO:0007669"/>
    <property type="project" value="TreeGrafter"/>
</dbReference>
<organism evidence="2 3">
    <name type="scientific">Furculomyces boomerangus</name>
    <dbReference type="NCBI Taxonomy" id="61424"/>
    <lineage>
        <taxon>Eukaryota</taxon>
        <taxon>Fungi</taxon>
        <taxon>Fungi incertae sedis</taxon>
        <taxon>Zoopagomycota</taxon>
        <taxon>Kickxellomycotina</taxon>
        <taxon>Harpellomycetes</taxon>
        <taxon>Harpellales</taxon>
        <taxon>Harpellaceae</taxon>
        <taxon>Furculomyces</taxon>
    </lineage>
</organism>
<dbReference type="InterPro" id="IPR048263">
    <property type="entry name" value="Arb2"/>
</dbReference>
<evidence type="ECO:0000313" key="3">
    <source>
        <dbReference type="Proteomes" id="UP000245699"/>
    </source>
</evidence>
<evidence type="ECO:0000259" key="1">
    <source>
        <dbReference type="Pfam" id="PF22749"/>
    </source>
</evidence>
<dbReference type="AlphaFoldDB" id="A0A2T9XYP5"/>
<dbReference type="Pfam" id="PF22749">
    <property type="entry name" value="Arb2"/>
    <property type="match status" value="1"/>
</dbReference>
<dbReference type="GO" id="GO:0035197">
    <property type="term" value="F:siRNA binding"/>
    <property type="evidence" value="ECO:0007669"/>
    <property type="project" value="TreeGrafter"/>
</dbReference>
<dbReference type="GO" id="GO:0005634">
    <property type="term" value="C:nucleus"/>
    <property type="evidence" value="ECO:0007669"/>
    <property type="project" value="TreeGrafter"/>
</dbReference>
<name>A0A2T9XYP5_9FUNG</name>
<protein>
    <recommendedName>
        <fullName evidence="1">Arb2 domain-containing protein</fullName>
    </recommendedName>
</protein>
<reference evidence="2 3" key="1">
    <citation type="journal article" date="2018" name="MBio">
        <title>Comparative Genomics Reveals the Core Gene Toolbox for the Fungus-Insect Symbiosis.</title>
        <authorList>
            <person name="Wang Y."/>
            <person name="Stata M."/>
            <person name="Wang W."/>
            <person name="Stajich J.E."/>
            <person name="White M.M."/>
            <person name="Moncalvo J.M."/>
        </authorList>
    </citation>
    <scope>NUCLEOTIDE SEQUENCE [LARGE SCALE GENOMIC DNA]</scope>
    <source>
        <strain evidence="2 3">AUS-77-4</strain>
    </source>
</reference>
<keyword evidence="3" id="KW-1185">Reference proteome</keyword>
<dbReference type="InterPro" id="IPR053858">
    <property type="entry name" value="Arb2_dom"/>
</dbReference>
<comment type="caution">
    <text evidence="2">The sequence shown here is derived from an EMBL/GenBank/DDBJ whole genome shotgun (WGS) entry which is preliminary data.</text>
</comment>
<dbReference type="Proteomes" id="UP000245699">
    <property type="component" value="Unassembled WGS sequence"/>
</dbReference>